<evidence type="ECO:0000313" key="3">
    <source>
        <dbReference type="EMBL" id="KAK2100955.1"/>
    </source>
</evidence>
<evidence type="ECO:0000256" key="1">
    <source>
        <dbReference type="ARBA" id="ARBA00023186"/>
    </source>
</evidence>
<dbReference type="PANTHER" id="PTHR24078:SF519">
    <property type="entry name" value="DNAJ HOMOLOG SUBFAMILY B MEMBER 13"/>
    <property type="match status" value="1"/>
</dbReference>
<dbReference type="InterPro" id="IPR008971">
    <property type="entry name" value="HSP40/DnaJ_pept-bd"/>
</dbReference>
<dbReference type="Gene3D" id="2.60.260.20">
    <property type="entry name" value="Urease metallochaperone UreE, N-terminal domain"/>
    <property type="match status" value="2"/>
</dbReference>
<protein>
    <submittedName>
        <fullName evidence="3">DnaJ sub B member 13</fullName>
    </submittedName>
</protein>
<organism evidence="3 4">
    <name type="scientific">Saguinus oedipus</name>
    <name type="common">Cotton-top tamarin</name>
    <name type="synonym">Oedipomidas oedipus</name>
    <dbReference type="NCBI Taxonomy" id="9490"/>
    <lineage>
        <taxon>Eukaryota</taxon>
        <taxon>Metazoa</taxon>
        <taxon>Chordata</taxon>
        <taxon>Craniata</taxon>
        <taxon>Vertebrata</taxon>
        <taxon>Euteleostomi</taxon>
        <taxon>Mammalia</taxon>
        <taxon>Eutheria</taxon>
        <taxon>Euarchontoglires</taxon>
        <taxon>Primates</taxon>
        <taxon>Haplorrhini</taxon>
        <taxon>Platyrrhini</taxon>
        <taxon>Cebidae</taxon>
        <taxon>Callitrichinae</taxon>
        <taxon>Saguinus</taxon>
    </lineage>
</organism>
<keyword evidence="4" id="KW-1185">Reference proteome</keyword>
<dbReference type="CDD" id="cd10747">
    <property type="entry name" value="DnaJ_C"/>
    <property type="match status" value="1"/>
</dbReference>
<dbReference type="PANTHER" id="PTHR24078">
    <property type="entry name" value="DNAJ HOMOLOG SUBFAMILY C MEMBER"/>
    <property type="match status" value="1"/>
</dbReference>
<comment type="caution">
    <text evidence="3">The sequence shown here is derived from an EMBL/GenBank/DDBJ whole genome shotgun (WGS) entry which is preliminary data.</text>
</comment>
<proteinExistence type="predicted"/>
<feature type="domain" description="Chaperone DnaJ C-terminal" evidence="2">
    <location>
        <begin position="12"/>
        <end position="135"/>
    </location>
</feature>
<sequence>VLNEDGYSSTIKDKILTIDVKPGWRQGTRITFEKEGDQGPNIIPADIIFIVKEKLHPHFRRENDNLFFVNPIPLGKALTCCTVEVKTLDDRLLNIPINDIVHPKYFKKVPGEGMPLPEDPTKKGDLFIIFDIQFPTRLTTQQKQMLRQALLT</sequence>
<dbReference type="Proteomes" id="UP001266305">
    <property type="component" value="Unassembled WGS sequence"/>
</dbReference>
<dbReference type="InterPro" id="IPR051339">
    <property type="entry name" value="DnaJ_subfamily_B"/>
</dbReference>
<dbReference type="InterPro" id="IPR002939">
    <property type="entry name" value="DnaJ_C"/>
</dbReference>
<name>A0ABQ9UV55_SAGOE</name>
<feature type="non-terminal residue" evidence="3">
    <location>
        <position position="1"/>
    </location>
</feature>
<dbReference type="Pfam" id="PF01556">
    <property type="entry name" value="DnaJ_C"/>
    <property type="match status" value="1"/>
</dbReference>
<keyword evidence="1" id="KW-0143">Chaperone</keyword>
<dbReference type="EMBL" id="JASSZA010000010">
    <property type="protein sequence ID" value="KAK2100955.1"/>
    <property type="molecule type" value="Genomic_DNA"/>
</dbReference>
<gene>
    <name evidence="3" type="primary">DNAJB13_3</name>
    <name evidence="3" type="ORF">P7K49_022303</name>
</gene>
<evidence type="ECO:0000313" key="4">
    <source>
        <dbReference type="Proteomes" id="UP001266305"/>
    </source>
</evidence>
<accession>A0ABQ9UV55</accession>
<evidence type="ECO:0000259" key="2">
    <source>
        <dbReference type="Pfam" id="PF01556"/>
    </source>
</evidence>
<reference evidence="3 4" key="1">
    <citation type="submission" date="2023-05" db="EMBL/GenBank/DDBJ databases">
        <title>B98-5 Cell Line De Novo Hybrid Assembly: An Optical Mapping Approach.</title>
        <authorList>
            <person name="Kananen K."/>
            <person name="Auerbach J.A."/>
            <person name="Kautto E."/>
            <person name="Blachly J.S."/>
        </authorList>
    </citation>
    <scope>NUCLEOTIDE SEQUENCE [LARGE SCALE GENOMIC DNA]</scope>
    <source>
        <strain evidence="3">B95-8</strain>
        <tissue evidence="3">Cell line</tissue>
    </source>
</reference>
<dbReference type="SUPFAM" id="SSF49493">
    <property type="entry name" value="HSP40/DnaJ peptide-binding domain"/>
    <property type="match status" value="2"/>
</dbReference>